<feature type="compositionally biased region" description="Polar residues" evidence="1">
    <location>
        <begin position="181"/>
        <end position="194"/>
    </location>
</feature>
<feature type="compositionally biased region" description="Polar residues" evidence="1">
    <location>
        <begin position="159"/>
        <end position="173"/>
    </location>
</feature>
<sequence length="273" mass="29609">MRRPNPLAVGAIQGGGYPADGPPPRDTRKKVRESVSAVETERWRELGRAKRALALYREGNTDIAKEAFYGNSRGSGLLCEARSGVLRTSSLLARYTAELDTMCSLCQDAEETIRHIVLDGAEDPSGVLRAKTLPTGRQPLGKPAEDIANQAGDRDVNGATESQTGTVISSRPINKSESKLRSTNVKVSDSNHNPKSVLESDNIGTIASLTERLEANNAELGKLKEMIEEHITDEEFAAEFEAVMKYQGAAIGTIGELQARQALLRLITPQPRD</sequence>
<feature type="region of interest" description="Disordered" evidence="1">
    <location>
        <begin position="1"/>
        <end position="33"/>
    </location>
</feature>
<proteinExistence type="predicted"/>
<keyword evidence="3" id="KW-1185">Reference proteome</keyword>
<reference evidence="2" key="1">
    <citation type="journal article" date="2020" name="Cell">
        <title>Large-Scale Comparative Analyses of Tick Genomes Elucidate Their Genetic Diversity and Vector Capacities.</title>
        <authorList>
            <consortium name="Tick Genome and Microbiome Consortium (TIGMIC)"/>
            <person name="Jia N."/>
            <person name="Wang J."/>
            <person name="Shi W."/>
            <person name="Du L."/>
            <person name="Sun Y."/>
            <person name="Zhan W."/>
            <person name="Jiang J.F."/>
            <person name="Wang Q."/>
            <person name="Zhang B."/>
            <person name="Ji P."/>
            <person name="Bell-Sakyi L."/>
            <person name="Cui X.M."/>
            <person name="Yuan T.T."/>
            <person name="Jiang B.G."/>
            <person name="Yang W.F."/>
            <person name="Lam T.T."/>
            <person name="Chang Q.C."/>
            <person name="Ding S.J."/>
            <person name="Wang X.J."/>
            <person name="Zhu J.G."/>
            <person name="Ruan X.D."/>
            <person name="Zhao L."/>
            <person name="Wei J.T."/>
            <person name="Ye R.Z."/>
            <person name="Que T.C."/>
            <person name="Du C.H."/>
            <person name="Zhou Y.H."/>
            <person name="Cheng J.X."/>
            <person name="Dai P.F."/>
            <person name="Guo W.B."/>
            <person name="Han X.H."/>
            <person name="Huang E.J."/>
            <person name="Li L.F."/>
            <person name="Wei W."/>
            <person name="Gao Y.C."/>
            <person name="Liu J.Z."/>
            <person name="Shao H.Z."/>
            <person name="Wang X."/>
            <person name="Wang C.C."/>
            <person name="Yang T.C."/>
            <person name="Huo Q.B."/>
            <person name="Li W."/>
            <person name="Chen H.Y."/>
            <person name="Chen S.E."/>
            <person name="Zhou L.G."/>
            <person name="Ni X.B."/>
            <person name="Tian J.H."/>
            <person name="Sheng Y."/>
            <person name="Liu T."/>
            <person name="Pan Y.S."/>
            <person name="Xia L.Y."/>
            <person name="Li J."/>
            <person name="Zhao F."/>
            <person name="Cao W.C."/>
        </authorList>
    </citation>
    <scope>NUCLEOTIDE SEQUENCE</scope>
    <source>
        <strain evidence="2">Rsan-2018</strain>
    </source>
</reference>
<dbReference type="AlphaFoldDB" id="A0A9D4SVZ2"/>
<evidence type="ECO:0000313" key="2">
    <source>
        <dbReference type="EMBL" id="KAH7955521.1"/>
    </source>
</evidence>
<feature type="region of interest" description="Disordered" evidence="1">
    <location>
        <begin position="132"/>
        <end position="198"/>
    </location>
</feature>
<dbReference type="Proteomes" id="UP000821837">
    <property type="component" value="Unassembled WGS sequence"/>
</dbReference>
<name>A0A9D4SVZ2_RHISA</name>
<gene>
    <name evidence="2" type="ORF">HPB52_001195</name>
</gene>
<reference evidence="2" key="2">
    <citation type="submission" date="2021-09" db="EMBL/GenBank/DDBJ databases">
        <authorList>
            <person name="Jia N."/>
            <person name="Wang J."/>
            <person name="Shi W."/>
            <person name="Du L."/>
            <person name="Sun Y."/>
            <person name="Zhan W."/>
            <person name="Jiang J."/>
            <person name="Wang Q."/>
            <person name="Zhang B."/>
            <person name="Ji P."/>
            <person name="Sakyi L.B."/>
            <person name="Cui X."/>
            <person name="Yuan T."/>
            <person name="Jiang B."/>
            <person name="Yang W."/>
            <person name="Lam T.T.-Y."/>
            <person name="Chang Q."/>
            <person name="Ding S."/>
            <person name="Wang X."/>
            <person name="Zhu J."/>
            <person name="Ruan X."/>
            <person name="Zhao L."/>
            <person name="Wei J."/>
            <person name="Que T."/>
            <person name="Du C."/>
            <person name="Cheng J."/>
            <person name="Dai P."/>
            <person name="Han X."/>
            <person name="Huang E."/>
            <person name="Gao Y."/>
            <person name="Liu J."/>
            <person name="Shao H."/>
            <person name="Ye R."/>
            <person name="Li L."/>
            <person name="Wei W."/>
            <person name="Wang X."/>
            <person name="Wang C."/>
            <person name="Huo Q."/>
            <person name="Li W."/>
            <person name="Guo W."/>
            <person name="Chen H."/>
            <person name="Chen S."/>
            <person name="Zhou L."/>
            <person name="Zhou L."/>
            <person name="Ni X."/>
            <person name="Tian J."/>
            <person name="Zhou Y."/>
            <person name="Sheng Y."/>
            <person name="Liu T."/>
            <person name="Pan Y."/>
            <person name="Xia L."/>
            <person name="Li J."/>
            <person name="Zhao F."/>
            <person name="Cao W."/>
        </authorList>
    </citation>
    <scope>NUCLEOTIDE SEQUENCE</scope>
    <source>
        <strain evidence="2">Rsan-2018</strain>
        <tissue evidence="2">Larvae</tissue>
    </source>
</reference>
<dbReference type="EMBL" id="JABSTV010001250">
    <property type="protein sequence ID" value="KAH7955521.1"/>
    <property type="molecule type" value="Genomic_DNA"/>
</dbReference>
<accession>A0A9D4SVZ2</accession>
<organism evidence="2 3">
    <name type="scientific">Rhipicephalus sanguineus</name>
    <name type="common">Brown dog tick</name>
    <name type="synonym">Ixodes sanguineus</name>
    <dbReference type="NCBI Taxonomy" id="34632"/>
    <lineage>
        <taxon>Eukaryota</taxon>
        <taxon>Metazoa</taxon>
        <taxon>Ecdysozoa</taxon>
        <taxon>Arthropoda</taxon>
        <taxon>Chelicerata</taxon>
        <taxon>Arachnida</taxon>
        <taxon>Acari</taxon>
        <taxon>Parasitiformes</taxon>
        <taxon>Ixodida</taxon>
        <taxon>Ixodoidea</taxon>
        <taxon>Ixodidae</taxon>
        <taxon>Rhipicephalinae</taxon>
        <taxon>Rhipicephalus</taxon>
        <taxon>Rhipicephalus</taxon>
    </lineage>
</organism>
<dbReference type="VEuPathDB" id="VectorBase:RSAN_039698"/>
<evidence type="ECO:0000313" key="3">
    <source>
        <dbReference type="Proteomes" id="UP000821837"/>
    </source>
</evidence>
<evidence type="ECO:0000256" key="1">
    <source>
        <dbReference type="SAM" id="MobiDB-lite"/>
    </source>
</evidence>
<protein>
    <submittedName>
        <fullName evidence="2">Uncharacterized protein</fullName>
    </submittedName>
</protein>
<comment type="caution">
    <text evidence="2">The sequence shown here is derived from an EMBL/GenBank/DDBJ whole genome shotgun (WGS) entry which is preliminary data.</text>
</comment>